<name>A0A8S1THL7_9CILI</name>
<organism evidence="1 2">
    <name type="scientific">Paramecium pentaurelia</name>
    <dbReference type="NCBI Taxonomy" id="43138"/>
    <lineage>
        <taxon>Eukaryota</taxon>
        <taxon>Sar</taxon>
        <taxon>Alveolata</taxon>
        <taxon>Ciliophora</taxon>
        <taxon>Intramacronucleata</taxon>
        <taxon>Oligohymenophorea</taxon>
        <taxon>Peniculida</taxon>
        <taxon>Parameciidae</taxon>
        <taxon>Paramecium</taxon>
    </lineage>
</organism>
<keyword evidence="2" id="KW-1185">Reference proteome</keyword>
<accession>A0A8S1THL7</accession>
<dbReference type="AlphaFoldDB" id="A0A8S1THL7"/>
<gene>
    <name evidence="1" type="ORF">PPENT_87.1.T0200334</name>
</gene>
<evidence type="ECO:0000313" key="2">
    <source>
        <dbReference type="Proteomes" id="UP000689195"/>
    </source>
</evidence>
<protein>
    <submittedName>
        <fullName evidence="1">Uncharacterized protein</fullName>
    </submittedName>
</protein>
<dbReference type="EMBL" id="CAJJDO010000020">
    <property type="protein sequence ID" value="CAD8150562.1"/>
    <property type="molecule type" value="Genomic_DNA"/>
</dbReference>
<reference evidence="1" key="1">
    <citation type="submission" date="2021-01" db="EMBL/GenBank/DDBJ databases">
        <authorList>
            <consortium name="Genoscope - CEA"/>
            <person name="William W."/>
        </authorList>
    </citation>
    <scope>NUCLEOTIDE SEQUENCE</scope>
</reference>
<dbReference type="Proteomes" id="UP000689195">
    <property type="component" value="Unassembled WGS sequence"/>
</dbReference>
<sequence length="205" mass="24730">MFEDPKFQVQYKKYHQQVKCNPFQHKFYQFLSLRCLQCMVFLNFLSVSDPMSTIFLNNQDHMQDERKATLIQNLQQFYQEQVKKCHNDSYRLQKNTPTQNMKVLMSHFCLFQQKESSQLIQYRHPVSESIQNEFEEKPLQIYLTLPNYPKTLNGLQEILPAHHHRYIVYHSFFQLNQVIMTKLEEAANDLDFIKHNTIVIIEHLL</sequence>
<proteinExistence type="predicted"/>
<dbReference type="OrthoDB" id="10390918at2759"/>
<evidence type="ECO:0000313" key="1">
    <source>
        <dbReference type="EMBL" id="CAD8150562.1"/>
    </source>
</evidence>
<comment type="caution">
    <text evidence="1">The sequence shown here is derived from an EMBL/GenBank/DDBJ whole genome shotgun (WGS) entry which is preliminary data.</text>
</comment>